<name>A0ABV0BQ22_9SPHI</name>
<dbReference type="RefSeq" id="WP_346580774.1">
    <property type="nucleotide sequence ID" value="NZ_JBDJLH010000003.1"/>
</dbReference>
<comment type="caution">
    <text evidence="2">The sequence shown here is derived from an EMBL/GenBank/DDBJ whole genome shotgun (WGS) entry which is preliminary data.</text>
</comment>
<proteinExistence type="predicted"/>
<keyword evidence="1" id="KW-0732">Signal</keyword>
<dbReference type="PROSITE" id="PS51257">
    <property type="entry name" value="PROKAR_LIPOPROTEIN"/>
    <property type="match status" value="1"/>
</dbReference>
<gene>
    <name evidence="2" type="ORF">ABE541_04695</name>
</gene>
<reference evidence="2 3" key="1">
    <citation type="submission" date="2024-04" db="EMBL/GenBank/DDBJ databases">
        <title>WGS of bacteria from Torrens River.</title>
        <authorList>
            <person name="Wyrsch E.R."/>
            <person name="Drigo B."/>
        </authorList>
    </citation>
    <scope>NUCLEOTIDE SEQUENCE [LARGE SCALE GENOMIC DNA]</scope>
    <source>
        <strain evidence="2 3">TWI391</strain>
    </source>
</reference>
<dbReference type="EMBL" id="JBDJNQ010000002">
    <property type="protein sequence ID" value="MEN5376555.1"/>
    <property type="molecule type" value="Genomic_DNA"/>
</dbReference>
<evidence type="ECO:0000313" key="2">
    <source>
        <dbReference type="EMBL" id="MEN5376555.1"/>
    </source>
</evidence>
<evidence type="ECO:0000313" key="3">
    <source>
        <dbReference type="Proteomes" id="UP001409291"/>
    </source>
</evidence>
<dbReference type="Proteomes" id="UP001409291">
    <property type="component" value="Unassembled WGS sequence"/>
</dbReference>
<sequence>MKKIVLLLALVGLFASCATKKNSNISTVMLTGKITALGITTFQYGTHMLKVENKIYALRSATIKLDNYVNKLVTLKGEKISGYPIENGPELIDVSEISFK</sequence>
<feature type="signal peptide" evidence="1">
    <location>
        <begin position="1"/>
        <end position="20"/>
    </location>
</feature>
<feature type="chain" id="PRO_5046788533" evidence="1">
    <location>
        <begin position="21"/>
        <end position="100"/>
    </location>
</feature>
<keyword evidence="3" id="KW-1185">Reference proteome</keyword>
<evidence type="ECO:0000256" key="1">
    <source>
        <dbReference type="SAM" id="SignalP"/>
    </source>
</evidence>
<protein>
    <submittedName>
        <fullName evidence="2">Uncharacterized protein</fullName>
    </submittedName>
</protein>
<organism evidence="2 3">
    <name type="scientific">Sphingobacterium kitahiroshimense</name>
    <dbReference type="NCBI Taxonomy" id="470446"/>
    <lineage>
        <taxon>Bacteria</taxon>
        <taxon>Pseudomonadati</taxon>
        <taxon>Bacteroidota</taxon>
        <taxon>Sphingobacteriia</taxon>
        <taxon>Sphingobacteriales</taxon>
        <taxon>Sphingobacteriaceae</taxon>
        <taxon>Sphingobacterium</taxon>
    </lineage>
</organism>
<accession>A0ABV0BQ22</accession>